<protein>
    <submittedName>
        <fullName evidence="1">FAD/NAD(P)-binding domain-containing protein</fullName>
    </submittedName>
</protein>
<name>A0ACB8R9M0_9AGAM</name>
<dbReference type="Proteomes" id="UP000814033">
    <property type="component" value="Unassembled WGS sequence"/>
</dbReference>
<organism evidence="1 2">
    <name type="scientific">Auriscalpium vulgare</name>
    <dbReference type="NCBI Taxonomy" id="40419"/>
    <lineage>
        <taxon>Eukaryota</taxon>
        <taxon>Fungi</taxon>
        <taxon>Dikarya</taxon>
        <taxon>Basidiomycota</taxon>
        <taxon>Agaricomycotina</taxon>
        <taxon>Agaricomycetes</taxon>
        <taxon>Russulales</taxon>
        <taxon>Auriscalpiaceae</taxon>
        <taxon>Auriscalpium</taxon>
    </lineage>
</organism>
<evidence type="ECO:0000313" key="1">
    <source>
        <dbReference type="EMBL" id="KAI0040485.1"/>
    </source>
</evidence>
<gene>
    <name evidence="1" type="ORF">FA95DRAFT_1611760</name>
</gene>
<reference evidence="1" key="1">
    <citation type="submission" date="2021-02" db="EMBL/GenBank/DDBJ databases">
        <authorList>
            <consortium name="DOE Joint Genome Institute"/>
            <person name="Ahrendt S."/>
            <person name="Looney B.P."/>
            <person name="Miyauchi S."/>
            <person name="Morin E."/>
            <person name="Drula E."/>
            <person name="Courty P.E."/>
            <person name="Chicoki N."/>
            <person name="Fauchery L."/>
            <person name="Kohler A."/>
            <person name="Kuo A."/>
            <person name="Labutti K."/>
            <person name="Pangilinan J."/>
            <person name="Lipzen A."/>
            <person name="Riley R."/>
            <person name="Andreopoulos W."/>
            <person name="He G."/>
            <person name="Johnson J."/>
            <person name="Barry K.W."/>
            <person name="Grigoriev I.V."/>
            <person name="Nagy L."/>
            <person name="Hibbett D."/>
            <person name="Henrissat B."/>
            <person name="Matheny P.B."/>
            <person name="Labbe J."/>
            <person name="Martin F."/>
        </authorList>
    </citation>
    <scope>NUCLEOTIDE SEQUENCE</scope>
    <source>
        <strain evidence="1">FP105234-sp</strain>
    </source>
</reference>
<evidence type="ECO:0000313" key="2">
    <source>
        <dbReference type="Proteomes" id="UP000814033"/>
    </source>
</evidence>
<dbReference type="EMBL" id="MU276192">
    <property type="protein sequence ID" value="KAI0040485.1"/>
    <property type="molecule type" value="Genomic_DNA"/>
</dbReference>
<comment type="caution">
    <text evidence="1">The sequence shown here is derived from an EMBL/GenBank/DDBJ whole genome shotgun (WGS) entry which is preliminary data.</text>
</comment>
<proteinExistence type="predicted"/>
<keyword evidence="2" id="KW-1185">Reference proteome</keyword>
<reference evidence="1" key="2">
    <citation type="journal article" date="2022" name="New Phytol.">
        <title>Evolutionary transition to the ectomycorrhizal habit in the genomes of a hyperdiverse lineage of mushroom-forming fungi.</title>
        <authorList>
            <person name="Looney B."/>
            <person name="Miyauchi S."/>
            <person name="Morin E."/>
            <person name="Drula E."/>
            <person name="Courty P.E."/>
            <person name="Kohler A."/>
            <person name="Kuo A."/>
            <person name="LaButti K."/>
            <person name="Pangilinan J."/>
            <person name="Lipzen A."/>
            <person name="Riley R."/>
            <person name="Andreopoulos W."/>
            <person name="He G."/>
            <person name="Johnson J."/>
            <person name="Nolan M."/>
            <person name="Tritt A."/>
            <person name="Barry K.W."/>
            <person name="Grigoriev I.V."/>
            <person name="Nagy L.G."/>
            <person name="Hibbett D."/>
            <person name="Henrissat B."/>
            <person name="Matheny P.B."/>
            <person name="Labbe J."/>
            <person name="Martin F.M."/>
        </authorList>
    </citation>
    <scope>NUCLEOTIDE SEQUENCE</scope>
    <source>
        <strain evidence="1">FP105234-sp</strain>
    </source>
</reference>
<accession>A0ACB8R9M0</accession>
<sequence>MSTPPPPAARTAVVVGAGPVGCLAAMALAKMGWHVDVYESRPDMRLPASKAAAQQRSINLAISSRGIAALQAVDPAATARFMETVIPMRGRMIHDLHGHLDSQLYDRDGQCINSIDRALLNEGLLAEALAVPNVRVFFKHKMLSVDFDQRIMTMHDVGADTDVPIQFDLCVGADGSYSVVRRQLMRAVRMDYSQAYLPHDYIELKMPAGRDDAGDPTFLLDPHHLHIWPRHSFMLIALPNKDKTFTCTLFAPTTEFARLDSAGAITAWFEAQFPDALRLIGEESLLRAFERNPRNPLISIKVNPYHYRDRAIILGDAAHSMVPFYGQGLNCGLEDVRVLSVLLREAGVDPSPLPEGATEDARLAAALARYSASRHEDLVAISDLAMDNYVEMRHAVTTPAYLLRRAVDRLLFAVSSPKAVTLAGLGPVLARVGFPAGAARGWLPLYTMVTFRPDISYGQAKKKAGEQARWLSGAGAGASVAVGMVLTWMALWRRTGQRHVQ</sequence>